<feature type="transmembrane region" description="Helical" evidence="7">
    <location>
        <begin position="217"/>
        <end position="237"/>
    </location>
</feature>
<reference evidence="9" key="1">
    <citation type="submission" date="2021-01" db="EMBL/GenBank/DDBJ databases">
        <title>Whole genome shotgun sequence of Rugosimonospora africana NBRC 104875.</title>
        <authorList>
            <person name="Komaki H."/>
            <person name="Tamura T."/>
        </authorList>
    </citation>
    <scope>NUCLEOTIDE SEQUENCE</scope>
    <source>
        <strain evidence="9">NBRC 104875</strain>
    </source>
</reference>
<dbReference type="InterPro" id="IPR020846">
    <property type="entry name" value="MFS_dom"/>
</dbReference>
<evidence type="ECO:0000256" key="7">
    <source>
        <dbReference type="SAM" id="Phobius"/>
    </source>
</evidence>
<feature type="transmembrane region" description="Helical" evidence="7">
    <location>
        <begin position="122"/>
        <end position="145"/>
    </location>
</feature>
<evidence type="ECO:0000256" key="4">
    <source>
        <dbReference type="ARBA" id="ARBA00022692"/>
    </source>
</evidence>
<proteinExistence type="predicted"/>
<feature type="transmembrane region" description="Helical" evidence="7">
    <location>
        <begin position="319"/>
        <end position="336"/>
    </location>
</feature>
<keyword evidence="5 7" id="KW-1133">Transmembrane helix</keyword>
<feature type="transmembrane region" description="Helical" evidence="7">
    <location>
        <begin position="348"/>
        <end position="369"/>
    </location>
</feature>
<dbReference type="EMBL" id="BONZ01000043">
    <property type="protein sequence ID" value="GIH16460.1"/>
    <property type="molecule type" value="Genomic_DNA"/>
</dbReference>
<feature type="transmembrane region" description="Helical" evidence="7">
    <location>
        <begin position="185"/>
        <end position="205"/>
    </location>
</feature>
<dbReference type="GO" id="GO:0022857">
    <property type="term" value="F:transmembrane transporter activity"/>
    <property type="evidence" value="ECO:0007669"/>
    <property type="project" value="InterPro"/>
</dbReference>
<dbReference type="PROSITE" id="PS50850">
    <property type="entry name" value="MFS"/>
    <property type="match status" value="1"/>
</dbReference>
<dbReference type="SUPFAM" id="SSF103473">
    <property type="entry name" value="MFS general substrate transporter"/>
    <property type="match status" value="1"/>
</dbReference>
<evidence type="ECO:0000313" key="9">
    <source>
        <dbReference type="EMBL" id="GIH16460.1"/>
    </source>
</evidence>
<dbReference type="Gene3D" id="1.20.1250.20">
    <property type="entry name" value="MFS general substrate transporter like domains"/>
    <property type="match status" value="1"/>
</dbReference>
<evidence type="ECO:0000256" key="2">
    <source>
        <dbReference type="ARBA" id="ARBA00022448"/>
    </source>
</evidence>
<feature type="transmembrane region" description="Helical" evidence="7">
    <location>
        <begin position="258"/>
        <end position="277"/>
    </location>
</feature>
<evidence type="ECO:0000256" key="1">
    <source>
        <dbReference type="ARBA" id="ARBA00004651"/>
    </source>
</evidence>
<dbReference type="InterPro" id="IPR011701">
    <property type="entry name" value="MFS"/>
</dbReference>
<gene>
    <name evidence="9" type="ORF">Raf01_46320</name>
</gene>
<evidence type="ECO:0000256" key="3">
    <source>
        <dbReference type="ARBA" id="ARBA00022475"/>
    </source>
</evidence>
<keyword evidence="4 7" id="KW-0812">Transmembrane</keyword>
<feature type="domain" description="Major facilitator superfamily (MFS) profile" evidence="8">
    <location>
        <begin position="1"/>
        <end position="453"/>
    </location>
</feature>
<keyword evidence="10" id="KW-1185">Reference proteome</keyword>
<feature type="transmembrane region" description="Helical" evidence="7">
    <location>
        <begin position="64"/>
        <end position="83"/>
    </location>
</feature>
<feature type="transmembrane region" description="Helical" evidence="7">
    <location>
        <begin position="89"/>
        <end position="110"/>
    </location>
</feature>
<sequence length="457" mass="46142">MLCAGMLMIILDQTIVTVALPSIQHDLGFSSSGLAWVVNAYVIPFGGLLLLFGRLGDLVGRGRVFVAGLVLFTLASLACGLAGNAPELIAARFVQGIGGATTSAVVLGMIVPMFPEARERALAIGVYSFVGAAGASVGFLLGGALTEALNWHWIFFVNVPIGLLVGALAVRLAPAGRGEGLRAGADVAGAVLGTAGLMVGVYAIVRTSDYGWGSAQTLGWGAAAVVLLGGFLARQATAANPLLPLRIFRSRNVSAGNGIQALMVAAMIGYQFLSMLYLQQVLGYGPARAGLAVAPTAVVIGIVSLGFSARLNGRFGPRAVLLAGLALIVAGLLLVARVPVHGRYPVDLLPALVLLGLGGGLTLPAVTTLAMSGATPSDSGLVSGLVNTVQQVGAALGLAVLATLADSRTDQLRDAGHADAAALTSGYHLAFVTAAGAVAAAFLLAVVALRRPATARD</sequence>
<dbReference type="Proteomes" id="UP000642748">
    <property type="component" value="Unassembled WGS sequence"/>
</dbReference>
<protein>
    <submittedName>
        <fullName evidence="9">MFS transporter</fullName>
    </submittedName>
</protein>
<dbReference type="AlphaFoldDB" id="A0A8J3QVA2"/>
<keyword evidence="3" id="KW-1003">Cell membrane</keyword>
<feature type="transmembrane region" description="Helical" evidence="7">
    <location>
        <begin position="425"/>
        <end position="449"/>
    </location>
</feature>
<keyword evidence="6 7" id="KW-0472">Membrane</keyword>
<name>A0A8J3QVA2_9ACTN</name>
<comment type="caution">
    <text evidence="9">The sequence shown here is derived from an EMBL/GenBank/DDBJ whole genome shotgun (WGS) entry which is preliminary data.</text>
</comment>
<evidence type="ECO:0000313" key="10">
    <source>
        <dbReference type="Proteomes" id="UP000642748"/>
    </source>
</evidence>
<evidence type="ECO:0000256" key="6">
    <source>
        <dbReference type="ARBA" id="ARBA00023136"/>
    </source>
</evidence>
<feature type="transmembrane region" description="Helical" evidence="7">
    <location>
        <begin position="33"/>
        <end position="52"/>
    </location>
</feature>
<evidence type="ECO:0000256" key="5">
    <source>
        <dbReference type="ARBA" id="ARBA00022989"/>
    </source>
</evidence>
<dbReference type="GO" id="GO:0005886">
    <property type="term" value="C:plasma membrane"/>
    <property type="evidence" value="ECO:0007669"/>
    <property type="project" value="UniProtKB-SubCell"/>
</dbReference>
<dbReference type="PANTHER" id="PTHR42718">
    <property type="entry name" value="MAJOR FACILITATOR SUPERFAMILY MULTIDRUG TRANSPORTER MFSC"/>
    <property type="match status" value="1"/>
</dbReference>
<feature type="transmembrane region" description="Helical" evidence="7">
    <location>
        <begin position="151"/>
        <end position="173"/>
    </location>
</feature>
<dbReference type="InterPro" id="IPR036259">
    <property type="entry name" value="MFS_trans_sf"/>
</dbReference>
<evidence type="ECO:0000259" key="8">
    <source>
        <dbReference type="PROSITE" id="PS50850"/>
    </source>
</evidence>
<dbReference type="Pfam" id="PF07690">
    <property type="entry name" value="MFS_1"/>
    <property type="match status" value="1"/>
</dbReference>
<feature type="transmembrane region" description="Helical" evidence="7">
    <location>
        <begin position="289"/>
        <end position="307"/>
    </location>
</feature>
<dbReference type="PANTHER" id="PTHR42718:SF46">
    <property type="entry name" value="BLR6921 PROTEIN"/>
    <property type="match status" value="1"/>
</dbReference>
<comment type="subcellular location">
    <subcellularLocation>
        <location evidence="1">Cell membrane</location>
        <topology evidence="1">Multi-pass membrane protein</topology>
    </subcellularLocation>
</comment>
<dbReference type="Gene3D" id="1.20.1720.10">
    <property type="entry name" value="Multidrug resistance protein D"/>
    <property type="match status" value="1"/>
</dbReference>
<feature type="transmembrane region" description="Helical" evidence="7">
    <location>
        <begin position="381"/>
        <end position="405"/>
    </location>
</feature>
<accession>A0A8J3QVA2</accession>
<organism evidence="9 10">
    <name type="scientific">Rugosimonospora africana</name>
    <dbReference type="NCBI Taxonomy" id="556532"/>
    <lineage>
        <taxon>Bacteria</taxon>
        <taxon>Bacillati</taxon>
        <taxon>Actinomycetota</taxon>
        <taxon>Actinomycetes</taxon>
        <taxon>Micromonosporales</taxon>
        <taxon>Micromonosporaceae</taxon>
        <taxon>Rugosimonospora</taxon>
    </lineage>
</organism>
<keyword evidence="2" id="KW-0813">Transport</keyword>